<reference evidence="3 4" key="1">
    <citation type="journal article" date="2019" name="Sci. Rep.">
        <title>Comparative genomics of chytrid fungi reveal insights into the obligate biotrophic and pathogenic lifestyle of Synchytrium endobioticum.</title>
        <authorList>
            <person name="van de Vossenberg B.T.L.H."/>
            <person name="Warris S."/>
            <person name="Nguyen H.D.T."/>
            <person name="van Gent-Pelzer M.P.E."/>
            <person name="Joly D.L."/>
            <person name="van de Geest H.C."/>
            <person name="Bonants P.J.M."/>
            <person name="Smith D.S."/>
            <person name="Levesque C.A."/>
            <person name="van der Lee T.A.J."/>
        </authorList>
    </citation>
    <scope>NUCLEOTIDE SEQUENCE [LARGE SCALE GENOMIC DNA]</scope>
    <source>
        <strain evidence="3 4">JEL517</strain>
    </source>
</reference>
<dbReference type="PANTHER" id="PTHR47821">
    <property type="entry name" value="PHOSPHOGLYCERATE MUTASE FAMILY PROTEIN"/>
    <property type="match status" value="1"/>
</dbReference>
<accession>A0A507CJA3</accession>
<feature type="binding site" evidence="2">
    <location>
        <begin position="12"/>
        <end position="19"/>
    </location>
    <ligand>
        <name>substrate</name>
    </ligand>
</feature>
<proteinExistence type="predicted"/>
<dbReference type="GO" id="GO:0003824">
    <property type="term" value="F:catalytic activity"/>
    <property type="evidence" value="ECO:0007669"/>
    <property type="project" value="InterPro"/>
</dbReference>
<dbReference type="PANTHER" id="PTHR47821:SF2">
    <property type="entry name" value="PHOSPHOGLYCERATE MUTASE FAMILY PROTEIN"/>
    <property type="match status" value="1"/>
</dbReference>
<comment type="caution">
    <text evidence="3">The sequence shown here is derived from an EMBL/GenBank/DDBJ whole genome shotgun (WGS) entry which is preliminary data.</text>
</comment>
<dbReference type="GeneID" id="42001570"/>
<feature type="active site" description="Tele-phosphohistidine intermediate" evidence="1">
    <location>
        <position position="13"/>
    </location>
</feature>
<dbReference type="PROSITE" id="PS00175">
    <property type="entry name" value="PG_MUTASE"/>
    <property type="match status" value="1"/>
</dbReference>
<dbReference type="EMBL" id="QEAO01000001">
    <property type="protein sequence ID" value="TPX38356.1"/>
    <property type="molecule type" value="Genomic_DNA"/>
</dbReference>
<dbReference type="Proteomes" id="UP000319731">
    <property type="component" value="Unassembled WGS sequence"/>
</dbReference>
<evidence type="ECO:0000313" key="3">
    <source>
        <dbReference type="EMBL" id="TPX38356.1"/>
    </source>
</evidence>
<evidence type="ECO:0000313" key="4">
    <source>
        <dbReference type="Proteomes" id="UP000319731"/>
    </source>
</evidence>
<evidence type="ECO:0008006" key="5">
    <source>
        <dbReference type="Google" id="ProtNLM"/>
    </source>
</evidence>
<dbReference type="InterPro" id="IPR001345">
    <property type="entry name" value="PG/BPGM_mutase_AS"/>
</dbReference>
<dbReference type="OrthoDB" id="354304at2759"/>
<dbReference type="Pfam" id="PF00300">
    <property type="entry name" value="His_Phos_1"/>
    <property type="match status" value="1"/>
</dbReference>
<organism evidence="3 4">
    <name type="scientific">Synchytrium microbalum</name>
    <dbReference type="NCBI Taxonomy" id="1806994"/>
    <lineage>
        <taxon>Eukaryota</taxon>
        <taxon>Fungi</taxon>
        <taxon>Fungi incertae sedis</taxon>
        <taxon>Chytridiomycota</taxon>
        <taxon>Chytridiomycota incertae sedis</taxon>
        <taxon>Chytridiomycetes</taxon>
        <taxon>Synchytriales</taxon>
        <taxon>Synchytriaceae</taxon>
        <taxon>Synchytrium</taxon>
    </lineage>
</organism>
<keyword evidence="4" id="KW-1185">Reference proteome</keyword>
<sequence>MGGLKHDYYLMRHGQSEANVQKIICSNPSIGVASFGLTNLGRKQAMQSSTHFITSTIPPSNTKDIIIYTSDFLRAYQTAQILGSVCKCHVIKTEALRERFFGDHDLKSDTNYQITWGNDAKRQLEHNEESPVSVAARVKRLIEKIEQDVAKPSIVVLVAHGDTCQMTQALFARLPPWDHRKLKHLETAEVRFIGRPLLKL</sequence>
<dbReference type="Gene3D" id="3.40.50.1240">
    <property type="entry name" value="Phosphoglycerate mutase-like"/>
    <property type="match status" value="1"/>
</dbReference>
<evidence type="ECO:0000256" key="2">
    <source>
        <dbReference type="PIRSR" id="PIRSR613078-2"/>
    </source>
</evidence>
<dbReference type="InterPro" id="IPR013078">
    <property type="entry name" value="His_Pase_superF_clade-1"/>
</dbReference>
<name>A0A507CJA3_9FUNG</name>
<dbReference type="CDD" id="cd07067">
    <property type="entry name" value="HP_PGM_like"/>
    <property type="match status" value="1"/>
</dbReference>
<feature type="active site" description="Proton donor/acceptor" evidence="1">
    <location>
        <position position="98"/>
    </location>
</feature>
<dbReference type="AlphaFoldDB" id="A0A507CJA3"/>
<dbReference type="SMART" id="SM00855">
    <property type="entry name" value="PGAM"/>
    <property type="match status" value="1"/>
</dbReference>
<dbReference type="RefSeq" id="XP_031028070.1">
    <property type="nucleotide sequence ID" value="XM_031166273.1"/>
</dbReference>
<gene>
    <name evidence="3" type="ORF">SmJEL517_g00343</name>
</gene>
<protein>
    <recommendedName>
        <fullName evidence="5">Phosphoglycerate mutase (2,3-diphosphoglycerate-dependent)</fullName>
    </recommendedName>
</protein>
<evidence type="ECO:0000256" key="1">
    <source>
        <dbReference type="PIRSR" id="PIRSR613078-1"/>
    </source>
</evidence>
<dbReference type="InterPro" id="IPR029033">
    <property type="entry name" value="His_PPase_superfam"/>
</dbReference>
<dbReference type="SUPFAM" id="SSF53254">
    <property type="entry name" value="Phosphoglycerate mutase-like"/>
    <property type="match status" value="1"/>
</dbReference>
<feature type="binding site" evidence="2">
    <location>
        <position position="74"/>
    </location>
    <ligand>
        <name>substrate</name>
    </ligand>
</feature>